<sequence>MNYSPLLALETSGRTASLALFCQETLYQQVTLPAGERVAVGLVPATKQLLAGANIAPAGLAAVAVASGPGSFTGLRIGITAAKTLAYATGAQLVGVNTLDALATQVANASEEPSDGHIWAVLDAQRGDVFAAKYDRLALDQLGETDRTQLLAGAQWLEQLRPGDVVVGPVTDRYRERIPEGVALATGEQCQPQARSVGTLALSLLGRGITSDPFQLVPHYHRLSAAEEKARASRAG</sequence>
<dbReference type="EC" id="2.3.1.234" evidence="2"/>
<evidence type="ECO:0000313" key="3">
    <source>
        <dbReference type="Proteomes" id="UP001155241"/>
    </source>
</evidence>
<dbReference type="GO" id="GO:0061711">
    <property type="term" value="F:tRNA N(6)-L-threonylcarbamoyladenine synthase activity"/>
    <property type="evidence" value="ECO:0007669"/>
    <property type="project" value="UniProtKB-EC"/>
</dbReference>
<keyword evidence="3" id="KW-1185">Reference proteome</keyword>
<name>A0A9X2JF61_9BACT</name>
<comment type="caution">
    <text evidence="2">The sequence shown here is derived from an EMBL/GenBank/DDBJ whole genome shotgun (WGS) entry which is preliminary data.</text>
</comment>
<dbReference type="CDD" id="cd24032">
    <property type="entry name" value="ASKHA_NBD_TsaB"/>
    <property type="match status" value="1"/>
</dbReference>
<dbReference type="PANTHER" id="PTHR11735">
    <property type="entry name" value="TRNA N6-ADENOSINE THREONYLCARBAMOYLTRANSFERASE"/>
    <property type="match status" value="1"/>
</dbReference>
<dbReference type="SUPFAM" id="SSF53067">
    <property type="entry name" value="Actin-like ATPase domain"/>
    <property type="match status" value="2"/>
</dbReference>
<keyword evidence="2" id="KW-0808">Transferase</keyword>
<gene>
    <name evidence="2" type="primary">tsaB</name>
    <name evidence="2" type="ORF">NG895_07355</name>
</gene>
<dbReference type="EMBL" id="JAMXLR010000026">
    <property type="protein sequence ID" value="MCO6043720.1"/>
    <property type="molecule type" value="Genomic_DNA"/>
</dbReference>
<feature type="domain" description="Gcp-like" evidence="1">
    <location>
        <begin position="40"/>
        <end position="137"/>
    </location>
</feature>
<accession>A0A9X2JF61</accession>
<evidence type="ECO:0000313" key="2">
    <source>
        <dbReference type="EMBL" id="MCO6043720.1"/>
    </source>
</evidence>
<proteinExistence type="predicted"/>
<dbReference type="Gene3D" id="3.30.420.40">
    <property type="match status" value="2"/>
</dbReference>
<protein>
    <submittedName>
        <fullName evidence="2">tRNA (Adenosine(37)-N6)-threonylcarbamoyltransferase complex dimerization subunit type 1 TsaB</fullName>
        <ecNumber evidence="2">2.3.1.234</ecNumber>
    </submittedName>
</protein>
<dbReference type="Pfam" id="PF00814">
    <property type="entry name" value="TsaD"/>
    <property type="match status" value="1"/>
</dbReference>
<evidence type="ECO:0000259" key="1">
    <source>
        <dbReference type="Pfam" id="PF00814"/>
    </source>
</evidence>
<dbReference type="InterPro" id="IPR000905">
    <property type="entry name" value="Gcp-like_dom"/>
</dbReference>
<reference evidence="2" key="1">
    <citation type="submission" date="2022-06" db="EMBL/GenBank/DDBJ databases">
        <title>Aeoliella straminimaris, a novel planctomycete from sediments.</title>
        <authorList>
            <person name="Vitorino I.R."/>
            <person name="Lage O.M."/>
        </authorList>
    </citation>
    <scope>NUCLEOTIDE SEQUENCE</scope>
    <source>
        <strain evidence="2">ICT_H6.2</strain>
    </source>
</reference>
<dbReference type="AlphaFoldDB" id="A0A9X2JF61"/>
<dbReference type="Proteomes" id="UP001155241">
    <property type="component" value="Unassembled WGS sequence"/>
</dbReference>
<dbReference type="GO" id="GO:0002949">
    <property type="term" value="P:tRNA threonylcarbamoyladenosine modification"/>
    <property type="evidence" value="ECO:0007669"/>
    <property type="project" value="InterPro"/>
</dbReference>
<dbReference type="InterPro" id="IPR043129">
    <property type="entry name" value="ATPase_NBD"/>
</dbReference>
<keyword evidence="2" id="KW-0012">Acyltransferase</keyword>
<organism evidence="2 3">
    <name type="scientific">Aeoliella straminimaris</name>
    <dbReference type="NCBI Taxonomy" id="2954799"/>
    <lineage>
        <taxon>Bacteria</taxon>
        <taxon>Pseudomonadati</taxon>
        <taxon>Planctomycetota</taxon>
        <taxon>Planctomycetia</taxon>
        <taxon>Pirellulales</taxon>
        <taxon>Lacipirellulaceae</taxon>
        <taxon>Aeoliella</taxon>
    </lineage>
</organism>
<dbReference type="RefSeq" id="WP_252851825.1">
    <property type="nucleotide sequence ID" value="NZ_JAMXLR010000026.1"/>
</dbReference>
<dbReference type="GO" id="GO:0005829">
    <property type="term" value="C:cytosol"/>
    <property type="evidence" value="ECO:0007669"/>
    <property type="project" value="TreeGrafter"/>
</dbReference>
<dbReference type="InterPro" id="IPR022496">
    <property type="entry name" value="T6A_TsaB"/>
</dbReference>
<dbReference type="PANTHER" id="PTHR11735:SF11">
    <property type="entry name" value="TRNA THREONYLCARBAMOYLADENOSINE BIOSYNTHESIS PROTEIN TSAB"/>
    <property type="match status" value="1"/>
</dbReference>
<dbReference type="NCBIfam" id="TIGR03725">
    <property type="entry name" value="T6A_YeaZ"/>
    <property type="match status" value="1"/>
</dbReference>